<proteinExistence type="predicted"/>
<keyword evidence="1" id="KW-0175">Coiled coil</keyword>
<protein>
    <submittedName>
        <fullName evidence="3">Uncharacterized protein</fullName>
    </submittedName>
</protein>
<feature type="compositionally biased region" description="Low complexity" evidence="2">
    <location>
        <begin position="140"/>
        <end position="150"/>
    </location>
</feature>
<dbReference type="PANTHER" id="PTHR38394:SF1">
    <property type="entry name" value="NEUROFILAMENT LIGHT PROTEIN"/>
    <property type="match status" value="1"/>
</dbReference>
<sequence>MEDDVDSLFEGMVLFTPTQLSDSPPPPPPEPIELPLPPHSHPLPLAAPSPTSAEPLDENLFSDLTLVTPLPVLIENGQEEPKASSSKSIEPGAVNGNSIGSREAAPPSVARQVSRKKKRAAGLRIGYGRHEIEYEPPSHPSTSPSLSPVPIHAVSATPSDVRSKQDTSSVDSVSFQSGRSEQDSSLAFIPAVQADTEPAPSPLTKPEHESVDRGEGDDGPSKDNSDSIEAKFHRVKDEISERLEQARELVAALSMAKKEATRKRRKAAERVNLASARLKELEKSLEEACEAEDFETAERVSESIAGSDKEKEILTNALRDAEAECDGVDEQMQQVLEAQISAEEECVSLLESLPLAASTKSEQIIEKARLLYEEDMDKWLSSNEALENRKMELEIESHVVNEALEALNGTIEHSTDDGRREKEALCEKKDKLMDELEKLLALVAEKEKEIEENDTKIEAVEKRIAGVVAGFEEAQVNIVENYERLQLNLSEIDMESQALSAKKEEIDESHSMEENKGNKIMEIGARCADEAKAYSEVAGLRKCLISSILKFRENKLGFAKTEAKLSEDVHNLLQEAASARASLQELSSSKSSLQQDIASIEQRMAFIDKRLPELEIEKKVAAAARNFKEAARIAAEAKSLSTEKEGMQSEEERNTSDLQKLEQQIEGTVNRLQEIEEQIMSKEKEVAVARIKRLLITACATKAERDAALELGDLEEANLLAAEAEAAESEAKTLYPVYDLKEEELSEIPRHFIPMALVSNLSEINGGEKGKLPQTKPEGCTILKREHLFDLFLCQSLNDTGDTVLMGYLPFIRFQAWQDWAPILQSNHPSAFEHCQPGLLEPARQACFYCLKRSPCWDLNCPDDACTLFHQSLVFVVLTFDASQAKGMYVWIEKFGNSIIMGMGMGMGMGNEYYNSIPL</sequence>
<feature type="region of interest" description="Disordered" evidence="2">
    <location>
        <begin position="638"/>
        <end position="661"/>
    </location>
</feature>
<evidence type="ECO:0000313" key="4">
    <source>
        <dbReference type="Proteomes" id="UP001346149"/>
    </source>
</evidence>
<reference evidence="3 4" key="1">
    <citation type="journal article" date="2023" name="Hortic Res">
        <title>Pangenome of water caltrop reveals structural variations and asymmetric subgenome divergence after allopolyploidization.</title>
        <authorList>
            <person name="Zhang X."/>
            <person name="Chen Y."/>
            <person name="Wang L."/>
            <person name="Yuan Y."/>
            <person name="Fang M."/>
            <person name="Shi L."/>
            <person name="Lu R."/>
            <person name="Comes H.P."/>
            <person name="Ma Y."/>
            <person name="Chen Y."/>
            <person name="Huang G."/>
            <person name="Zhou Y."/>
            <person name="Zheng Z."/>
            <person name="Qiu Y."/>
        </authorList>
    </citation>
    <scope>NUCLEOTIDE SEQUENCE [LARGE SCALE GENOMIC DNA]</scope>
    <source>
        <strain evidence="3">F231</strain>
    </source>
</reference>
<keyword evidence="4" id="KW-1185">Reference proteome</keyword>
<dbReference type="EMBL" id="JAXQNO010000001">
    <property type="protein sequence ID" value="KAK4803536.1"/>
    <property type="molecule type" value="Genomic_DNA"/>
</dbReference>
<evidence type="ECO:0000256" key="2">
    <source>
        <dbReference type="SAM" id="MobiDB-lite"/>
    </source>
</evidence>
<feature type="compositionally biased region" description="Pro residues" evidence="2">
    <location>
        <begin position="23"/>
        <end position="47"/>
    </location>
</feature>
<accession>A0AAN7RMP7</accession>
<dbReference type="AlphaFoldDB" id="A0AAN7RMP7"/>
<evidence type="ECO:0000256" key="1">
    <source>
        <dbReference type="SAM" id="Coils"/>
    </source>
</evidence>
<name>A0AAN7RMP7_TRANT</name>
<dbReference type="Proteomes" id="UP001346149">
    <property type="component" value="Unassembled WGS sequence"/>
</dbReference>
<organism evidence="3 4">
    <name type="scientific">Trapa natans</name>
    <name type="common">Water chestnut</name>
    <dbReference type="NCBI Taxonomy" id="22666"/>
    <lineage>
        <taxon>Eukaryota</taxon>
        <taxon>Viridiplantae</taxon>
        <taxon>Streptophyta</taxon>
        <taxon>Embryophyta</taxon>
        <taxon>Tracheophyta</taxon>
        <taxon>Spermatophyta</taxon>
        <taxon>Magnoliopsida</taxon>
        <taxon>eudicotyledons</taxon>
        <taxon>Gunneridae</taxon>
        <taxon>Pentapetalae</taxon>
        <taxon>rosids</taxon>
        <taxon>malvids</taxon>
        <taxon>Myrtales</taxon>
        <taxon>Lythraceae</taxon>
        <taxon>Trapa</taxon>
    </lineage>
</organism>
<feature type="coiled-coil region" evidence="1">
    <location>
        <begin position="376"/>
        <end position="502"/>
    </location>
</feature>
<feature type="compositionally biased region" description="Polar residues" evidence="2">
    <location>
        <begin position="156"/>
        <end position="185"/>
    </location>
</feature>
<evidence type="ECO:0000313" key="3">
    <source>
        <dbReference type="EMBL" id="KAK4803536.1"/>
    </source>
</evidence>
<gene>
    <name evidence="3" type="ORF">SAY86_003353</name>
</gene>
<feature type="compositionally biased region" description="Basic and acidic residues" evidence="2">
    <location>
        <begin position="205"/>
        <end position="230"/>
    </location>
</feature>
<comment type="caution">
    <text evidence="3">The sequence shown here is derived from an EMBL/GenBank/DDBJ whole genome shotgun (WGS) entry which is preliminary data.</text>
</comment>
<feature type="coiled-coil region" evidence="1">
    <location>
        <begin position="569"/>
        <end position="617"/>
    </location>
</feature>
<feature type="region of interest" description="Disordered" evidence="2">
    <location>
        <begin position="1"/>
        <end position="60"/>
    </location>
</feature>
<feature type="coiled-coil region" evidence="1">
    <location>
        <begin position="236"/>
        <end position="338"/>
    </location>
</feature>
<feature type="compositionally biased region" description="Basic and acidic residues" evidence="2">
    <location>
        <begin position="641"/>
        <end position="655"/>
    </location>
</feature>
<feature type="region of interest" description="Disordered" evidence="2">
    <location>
        <begin position="72"/>
        <end position="230"/>
    </location>
</feature>
<dbReference type="PANTHER" id="PTHR38394">
    <property type="entry name" value="NEUROFILAMENT LIGHT PROTEIN"/>
    <property type="match status" value="1"/>
</dbReference>